<dbReference type="Gene3D" id="3.30.420.10">
    <property type="entry name" value="Ribonuclease H-like superfamily/Ribonuclease H"/>
    <property type="match status" value="1"/>
</dbReference>
<evidence type="ECO:0000259" key="5">
    <source>
        <dbReference type="SMART" id="SM00479"/>
    </source>
</evidence>
<keyword evidence="7" id="KW-1185">Reference proteome</keyword>
<dbReference type="EMBL" id="CAJNOC010000289">
    <property type="protein sequence ID" value="CAF0739696.1"/>
    <property type="molecule type" value="Genomic_DNA"/>
</dbReference>
<dbReference type="OrthoDB" id="206335at2759"/>
<name>A0A813NJJ7_9BILA</name>
<protein>
    <recommendedName>
        <fullName evidence="5">Exonuclease domain-containing protein</fullName>
    </recommendedName>
</protein>
<evidence type="ECO:0000256" key="2">
    <source>
        <dbReference type="ARBA" id="ARBA00022801"/>
    </source>
</evidence>
<dbReference type="Proteomes" id="UP000663879">
    <property type="component" value="Unassembled WGS sequence"/>
</dbReference>
<dbReference type="InterPro" id="IPR036397">
    <property type="entry name" value="RNaseH_sf"/>
</dbReference>
<feature type="region of interest" description="Disordered" evidence="4">
    <location>
        <begin position="1"/>
        <end position="26"/>
    </location>
</feature>
<organism evidence="6 7">
    <name type="scientific">Brachionus calyciflorus</name>
    <dbReference type="NCBI Taxonomy" id="104777"/>
    <lineage>
        <taxon>Eukaryota</taxon>
        <taxon>Metazoa</taxon>
        <taxon>Spiralia</taxon>
        <taxon>Gnathifera</taxon>
        <taxon>Rotifera</taxon>
        <taxon>Eurotatoria</taxon>
        <taxon>Monogononta</taxon>
        <taxon>Pseudotrocha</taxon>
        <taxon>Ploima</taxon>
        <taxon>Brachionidae</taxon>
        <taxon>Brachionus</taxon>
    </lineage>
</organism>
<evidence type="ECO:0000313" key="6">
    <source>
        <dbReference type="EMBL" id="CAF0739696.1"/>
    </source>
</evidence>
<keyword evidence="2" id="KW-0378">Hydrolase</keyword>
<dbReference type="PANTHER" id="PTHR12801:SF82">
    <property type="entry name" value="RNA EXONUCLEASE 5"/>
    <property type="match status" value="1"/>
</dbReference>
<gene>
    <name evidence="6" type="ORF">OXX778_LOCUS3326</name>
</gene>
<feature type="domain" description="Exonuclease" evidence="5">
    <location>
        <begin position="275"/>
        <end position="433"/>
    </location>
</feature>
<sequence length="652" mass="75580">MKRPETSPESKSKKIKFDNDEPDSEKNAERLALEKKLSEKIRFKKKFVMKKAKLIMCLDDLKSFDKTLENNDKMEWTLPQFFVQDIQRVVLFSLIGNQYRFYPRWCKILRPGYIKSVNLITINNVSELDYKILEKKFKDFNQIFLNQKNQLNSIEFIASNANGCSFLDEFASVPIMRTQWMKIRDQPEFIQKRNQVAQQYKKMFEKIKSRKNSQSVANGLDTSELDKIPRTSLLLNVVQMIREDYPLPFDVSCSEKVKTYVYSKEVYQPVHNASPLYSIDCEMCYNIDGEMEVVWLALANENLECVYETFVKPTRPIQNYLTHITGVTGDHLDEIKVTLTDVQQKLREILPSDAILCGQSLNNDLHALKMFHPYVIDTSIIFNISGSRDIKPSLRRLSAQFLGKLIQESTHNPTIDAKASLQLVLLKLRQGLDFGDVIINGCTNIYKDQIESSFESMCLEDLSDAASISKFIYQTGLNIDHNFFKVLIDNSISNIYIDREMNNKNIPQNSNILKANDNQAAFDKLNESLNNTKFTWTQLYVNTDKNEDIKNQCDKKELKKILKNIQQVNEKLHDDSMLIVTLTGRSENCSYNDFLTNSEDLNLNDLNRGRCFLTFKNLEVEKMEKEIKELYDTVYPGGKKDDLGVVLPEDDE</sequence>
<dbReference type="CDD" id="cd06145">
    <property type="entry name" value="REX1_like"/>
    <property type="match status" value="1"/>
</dbReference>
<dbReference type="AlphaFoldDB" id="A0A813NJJ7"/>
<dbReference type="InterPro" id="IPR047021">
    <property type="entry name" value="REXO1/3/4-like"/>
</dbReference>
<dbReference type="SUPFAM" id="SSF53098">
    <property type="entry name" value="Ribonuclease H-like"/>
    <property type="match status" value="1"/>
</dbReference>
<evidence type="ECO:0000313" key="7">
    <source>
        <dbReference type="Proteomes" id="UP000663879"/>
    </source>
</evidence>
<reference evidence="6" key="1">
    <citation type="submission" date="2021-02" db="EMBL/GenBank/DDBJ databases">
        <authorList>
            <person name="Nowell W R."/>
        </authorList>
    </citation>
    <scope>NUCLEOTIDE SEQUENCE</scope>
    <source>
        <strain evidence="6">Ploen Becks lab</strain>
    </source>
</reference>
<evidence type="ECO:0000256" key="3">
    <source>
        <dbReference type="ARBA" id="ARBA00022839"/>
    </source>
</evidence>
<dbReference type="InterPro" id="IPR013520">
    <property type="entry name" value="Ribonucl_H"/>
</dbReference>
<comment type="caution">
    <text evidence="6">The sequence shown here is derived from an EMBL/GenBank/DDBJ whole genome shotgun (WGS) entry which is preliminary data.</text>
</comment>
<keyword evidence="3" id="KW-0269">Exonuclease</keyword>
<proteinExistence type="predicted"/>
<dbReference type="GO" id="GO:0004527">
    <property type="term" value="F:exonuclease activity"/>
    <property type="evidence" value="ECO:0007669"/>
    <property type="project" value="UniProtKB-KW"/>
</dbReference>
<dbReference type="InterPro" id="IPR034922">
    <property type="entry name" value="REX1-like_exo"/>
</dbReference>
<evidence type="ECO:0000256" key="1">
    <source>
        <dbReference type="ARBA" id="ARBA00022722"/>
    </source>
</evidence>
<accession>A0A813NJJ7</accession>
<dbReference type="InterPro" id="IPR012337">
    <property type="entry name" value="RNaseH-like_sf"/>
</dbReference>
<dbReference type="PANTHER" id="PTHR12801">
    <property type="entry name" value="RNA EXONUCLEASE REXO1 / RECO3 FAMILY MEMBER-RELATED"/>
    <property type="match status" value="1"/>
</dbReference>
<dbReference type="GO" id="GO:0003676">
    <property type="term" value="F:nucleic acid binding"/>
    <property type="evidence" value="ECO:0007669"/>
    <property type="project" value="InterPro"/>
</dbReference>
<dbReference type="SMART" id="SM00479">
    <property type="entry name" value="EXOIII"/>
    <property type="match status" value="1"/>
</dbReference>
<evidence type="ECO:0000256" key="4">
    <source>
        <dbReference type="SAM" id="MobiDB-lite"/>
    </source>
</evidence>
<keyword evidence="1" id="KW-0540">Nuclease</keyword>
<dbReference type="GO" id="GO:0005634">
    <property type="term" value="C:nucleus"/>
    <property type="evidence" value="ECO:0007669"/>
    <property type="project" value="TreeGrafter"/>
</dbReference>